<reference evidence="2 3" key="1">
    <citation type="journal article" date="2019" name="Int. J. Syst. Evol. Microbiol.">
        <title>The Global Catalogue of Microorganisms (GCM) 10K type strain sequencing project: providing services to taxonomists for standard genome sequencing and annotation.</title>
        <authorList>
            <consortium name="The Broad Institute Genomics Platform"/>
            <consortium name="The Broad Institute Genome Sequencing Center for Infectious Disease"/>
            <person name="Wu L."/>
            <person name="Ma J."/>
        </authorList>
    </citation>
    <scope>NUCLEOTIDE SEQUENCE [LARGE SCALE GENOMIC DNA]</scope>
    <source>
        <strain evidence="2 3">JCM 15503</strain>
    </source>
</reference>
<dbReference type="EMBL" id="BAAAEW010000011">
    <property type="protein sequence ID" value="GAA0750341.1"/>
    <property type="molecule type" value="Genomic_DNA"/>
</dbReference>
<protein>
    <submittedName>
        <fullName evidence="2">Uncharacterized protein</fullName>
    </submittedName>
</protein>
<comment type="caution">
    <text evidence="2">The sequence shown here is derived from an EMBL/GenBank/DDBJ whole genome shotgun (WGS) entry which is preliminary data.</text>
</comment>
<organism evidence="2 3">
    <name type="scientific">Ideonella azotifigens</name>
    <dbReference type="NCBI Taxonomy" id="513160"/>
    <lineage>
        <taxon>Bacteria</taxon>
        <taxon>Pseudomonadati</taxon>
        <taxon>Pseudomonadota</taxon>
        <taxon>Betaproteobacteria</taxon>
        <taxon>Burkholderiales</taxon>
        <taxon>Sphaerotilaceae</taxon>
        <taxon>Ideonella</taxon>
    </lineage>
</organism>
<dbReference type="Proteomes" id="UP001500279">
    <property type="component" value="Unassembled WGS sequence"/>
</dbReference>
<accession>A0ABN1JZJ3</accession>
<evidence type="ECO:0000313" key="3">
    <source>
        <dbReference type="Proteomes" id="UP001500279"/>
    </source>
</evidence>
<evidence type="ECO:0000313" key="2">
    <source>
        <dbReference type="EMBL" id="GAA0750341.1"/>
    </source>
</evidence>
<feature type="region of interest" description="Disordered" evidence="1">
    <location>
        <begin position="248"/>
        <end position="272"/>
    </location>
</feature>
<keyword evidence="3" id="KW-1185">Reference proteome</keyword>
<sequence length="555" mass="58888">MALGGCADLRLYSSSLDEQGKKAQKAWTDVNLAELVQAERERSAALLKAEVAYLESQPLLSRDVKLYGLVVGEVEPEPAKQAPGLKARVAAGFKETAGDGTFYDGLVLARAREMRAKRQYQTGEDEFKRIGLEAPSCTDVLSGNSAEMGKDMPSPYNAIVKGGLALLKTACEASADSVPEKDKSDPEAVRKLFKCTNLAGAALSTCLKSMPRLQAELETLYAFVAAREAARSAHVNERNDVRVASATYKKMASSPEGKEAEPAPKQDAGCAADKAAAPAAAASAATSPASAASAVPAGPTRTKLAGAIERLKCAVAKLKGLDDKYTLKLLSEERLSAIDESLDALLSPKAAGAAGETGKDRAGRALQRLADTADAWATAKANTDEVLGRPLLAQQEVERLQQQALGRLIDMDGAEVELLRTRATLTEKQAEHYKKAIGALSGVSMGDGALEDMFLGSPPASANNKARVMEGVAHYGYAVGYLQGQYEGTKQRQRALVTARQLDLAENSLAQWDILIRTNVGLLADWAASGVKEETISRGVNALLLLWIGYGTNHQ</sequence>
<name>A0ABN1JZJ3_9BURK</name>
<proteinExistence type="predicted"/>
<gene>
    <name evidence="2" type="ORF">GCM10009107_21870</name>
</gene>
<evidence type="ECO:0000256" key="1">
    <source>
        <dbReference type="SAM" id="MobiDB-lite"/>
    </source>
</evidence>